<reference evidence="1" key="1">
    <citation type="submission" date="2010-03" db="EMBL/GenBank/DDBJ databases">
        <title>Annotation of Blastomyces dermatitidis strain ATCC 18188.</title>
        <authorList>
            <consortium name="The Broad Institute Genome Sequencing Platform"/>
            <consortium name="Broad Institute Genome Sequencing Center for Infectious Disease."/>
            <person name="Cuomo C."/>
            <person name="Klein B."/>
            <person name="Sullivan T."/>
            <person name="Heitman J."/>
            <person name="Young S."/>
            <person name="Zeng Q."/>
            <person name="Gargeya S."/>
            <person name="Alvarado L."/>
            <person name="Berlin A.M."/>
            <person name="Chapman S.B."/>
            <person name="Chen Z."/>
            <person name="Freedman E."/>
            <person name="Gellesch M."/>
            <person name="Goldberg J."/>
            <person name="Griggs A."/>
            <person name="Gujja S."/>
            <person name="Heilman E."/>
            <person name="Heiman D."/>
            <person name="Howarth C."/>
            <person name="Mehta T."/>
            <person name="Neiman D."/>
            <person name="Pearson M."/>
            <person name="Roberts A."/>
            <person name="Saif S."/>
            <person name="Shea T."/>
            <person name="Shenoy N."/>
            <person name="Sisk P."/>
            <person name="Stolte C."/>
            <person name="Sykes S."/>
            <person name="White J."/>
            <person name="Yandava C."/>
            <person name="Haas B."/>
            <person name="Nusbaum C."/>
            <person name="Birren B."/>
        </authorList>
    </citation>
    <scope>NUCLEOTIDE SEQUENCE</scope>
    <source>
        <strain evidence="1">ATCC 18188</strain>
    </source>
</reference>
<proteinExistence type="predicted"/>
<evidence type="ECO:0000313" key="1">
    <source>
        <dbReference type="EMBL" id="KMW66648.1"/>
    </source>
</evidence>
<dbReference type="AlphaFoldDB" id="A0A0J9EJU1"/>
<name>A0A0J9EJU1_AJEDA</name>
<dbReference type="EMBL" id="GG749408">
    <property type="protein sequence ID" value="KMW66648.1"/>
    <property type="molecule type" value="Genomic_DNA"/>
</dbReference>
<gene>
    <name evidence="1" type="ORF">BDDG_11636</name>
</gene>
<protein>
    <submittedName>
        <fullName evidence="1">Uncharacterized protein</fullName>
    </submittedName>
</protein>
<organism evidence="1">
    <name type="scientific">Ajellomyces dermatitidis (strain ATCC 18188 / CBS 674.68)</name>
    <name type="common">Blastomyces dermatitidis</name>
    <dbReference type="NCBI Taxonomy" id="653446"/>
    <lineage>
        <taxon>Eukaryota</taxon>
        <taxon>Fungi</taxon>
        <taxon>Dikarya</taxon>
        <taxon>Ascomycota</taxon>
        <taxon>Pezizomycotina</taxon>
        <taxon>Eurotiomycetes</taxon>
        <taxon>Eurotiomycetidae</taxon>
        <taxon>Onygenales</taxon>
        <taxon>Ajellomycetaceae</taxon>
        <taxon>Blastomyces</taxon>
    </lineage>
</organism>
<accession>A0A0J9EJU1</accession>
<dbReference type="Proteomes" id="UP000007802">
    <property type="component" value="Unassembled WGS sequence"/>
</dbReference>
<sequence length="38" mass="4301">MNNYSPKIPGLSFDNHWTVAMRILVCQSSELPHIANES</sequence>